<keyword evidence="2" id="KW-1185">Reference proteome</keyword>
<name>A0ACB9PK38_BAUVA</name>
<proteinExistence type="predicted"/>
<gene>
    <name evidence="1" type="ORF">L6164_009768</name>
</gene>
<dbReference type="EMBL" id="CM039429">
    <property type="protein sequence ID" value="KAI4349135.1"/>
    <property type="molecule type" value="Genomic_DNA"/>
</dbReference>
<dbReference type="Proteomes" id="UP000828941">
    <property type="component" value="Chromosome 4"/>
</dbReference>
<reference evidence="1 2" key="1">
    <citation type="journal article" date="2022" name="DNA Res.">
        <title>Chromosomal-level genome assembly of the orchid tree Bauhinia variegata (Leguminosae; Cercidoideae) supports the allotetraploid origin hypothesis of Bauhinia.</title>
        <authorList>
            <person name="Zhong Y."/>
            <person name="Chen Y."/>
            <person name="Zheng D."/>
            <person name="Pang J."/>
            <person name="Liu Y."/>
            <person name="Luo S."/>
            <person name="Meng S."/>
            <person name="Qian L."/>
            <person name="Wei D."/>
            <person name="Dai S."/>
            <person name="Zhou R."/>
        </authorList>
    </citation>
    <scope>NUCLEOTIDE SEQUENCE [LARGE SCALE GENOMIC DNA]</scope>
    <source>
        <strain evidence="1">BV-YZ2020</strain>
    </source>
</reference>
<organism evidence="1 2">
    <name type="scientific">Bauhinia variegata</name>
    <name type="common">Purple orchid tree</name>
    <name type="synonym">Phanera variegata</name>
    <dbReference type="NCBI Taxonomy" id="167791"/>
    <lineage>
        <taxon>Eukaryota</taxon>
        <taxon>Viridiplantae</taxon>
        <taxon>Streptophyta</taxon>
        <taxon>Embryophyta</taxon>
        <taxon>Tracheophyta</taxon>
        <taxon>Spermatophyta</taxon>
        <taxon>Magnoliopsida</taxon>
        <taxon>eudicotyledons</taxon>
        <taxon>Gunneridae</taxon>
        <taxon>Pentapetalae</taxon>
        <taxon>rosids</taxon>
        <taxon>fabids</taxon>
        <taxon>Fabales</taxon>
        <taxon>Fabaceae</taxon>
        <taxon>Cercidoideae</taxon>
        <taxon>Cercideae</taxon>
        <taxon>Bauhiniinae</taxon>
        <taxon>Bauhinia</taxon>
    </lineage>
</organism>
<sequence length="499" mass="56616">MDCDEHMRRCSIKKCQRVQVDESFVPALQDDLMEVEHLLAEPRNDHVSVDGVWYFHEQNLGKCYDIGNLPCGFEFGLKSNIGGGLDSPKTQDAKDDLKLEVLDGLLEDVKIDGLQATDAFSNACEDYLLDFEFTDKACGLESGTYGQPVTGNSSSESHSPGLSGSSICVGGISESRKQPIAQSECSNDSLDMKVTCHLDDAFRNNPCLQSNGDYMHHNPLDIQNLNELDNDRPLTGSISSHENEMVSVEACQTAALREKRFRRPTQRYIEEFSNLRSKEKVCTAATKNKQSIVKSHNDHHIRLKALRKTPGEKSICGTSDVALPQLRIHNRRLKKEELEYDEEPFASESEYEFITTKRSRKNDRRKHQRMWTLSEVNKLVDGISEYGVGRWTDIKRVLFSSTSYRTPIDLRDKWRNLLRASCALKFNKRETGKQEHALRPLPIAVLRRVRELADIHPYPRERSSKKSCIGQVGSLSLPSQSKSTPISHSKRNVRRNKCT</sequence>
<evidence type="ECO:0000313" key="1">
    <source>
        <dbReference type="EMBL" id="KAI4349135.1"/>
    </source>
</evidence>
<evidence type="ECO:0000313" key="2">
    <source>
        <dbReference type="Proteomes" id="UP000828941"/>
    </source>
</evidence>
<comment type="caution">
    <text evidence="1">The sequence shown here is derived from an EMBL/GenBank/DDBJ whole genome shotgun (WGS) entry which is preliminary data.</text>
</comment>
<protein>
    <submittedName>
        <fullName evidence="1">Uncharacterized protein</fullName>
    </submittedName>
</protein>
<accession>A0ACB9PK38</accession>